<dbReference type="AlphaFoldDB" id="A0A7W9MVW6"/>
<keyword evidence="3" id="KW-1185">Reference proteome</keyword>
<dbReference type="Proteomes" id="UP000549971">
    <property type="component" value="Unassembled WGS sequence"/>
</dbReference>
<feature type="transmembrane region" description="Helical" evidence="1">
    <location>
        <begin position="176"/>
        <end position="194"/>
    </location>
</feature>
<keyword evidence="1" id="KW-0812">Transmembrane</keyword>
<keyword evidence="1" id="KW-1133">Transmembrane helix</keyword>
<name>A0A7W9MVW6_9ACTN</name>
<feature type="transmembrane region" description="Helical" evidence="1">
    <location>
        <begin position="20"/>
        <end position="42"/>
    </location>
</feature>
<evidence type="ECO:0000313" key="3">
    <source>
        <dbReference type="Proteomes" id="UP000549971"/>
    </source>
</evidence>
<feature type="transmembrane region" description="Helical" evidence="1">
    <location>
        <begin position="62"/>
        <end position="89"/>
    </location>
</feature>
<evidence type="ECO:0000313" key="2">
    <source>
        <dbReference type="EMBL" id="MBB5837645.1"/>
    </source>
</evidence>
<reference evidence="2 3" key="1">
    <citation type="submission" date="2020-08" db="EMBL/GenBank/DDBJ databases">
        <title>Sequencing the genomes of 1000 actinobacteria strains.</title>
        <authorList>
            <person name="Klenk H.-P."/>
        </authorList>
    </citation>
    <scope>NUCLEOTIDE SEQUENCE [LARGE SCALE GENOMIC DNA]</scope>
    <source>
        <strain evidence="2 3">DSM 28967</strain>
    </source>
</reference>
<feature type="transmembrane region" description="Helical" evidence="1">
    <location>
        <begin position="149"/>
        <end position="169"/>
    </location>
</feature>
<keyword evidence="1" id="KW-0472">Membrane</keyword>
<dbReference type="EMBL" id="JACHMY010000001">
    <property type="protein sequence ID" value="MBB5837645.1"/>
    <property type="molecule type" value="Genomic_DNA"/>
</dbReference>
<dbReference type="RefSeq" id="WP_184797808.1">
    <property type="nucleotide sequence ID" value="NZ_JACHMY010000001.1"/>
</dbReference>
<protein>
    <submittedName>
        <fullName evidence="2">Energy-converting hydrogenase Eha subunit E</fullName>
    </submittedName>
</protein>
<feature type="transmembrane region" description="Helical" evidence="1">
    <location>
        <begin position="200"/>
        <end position="220"/>
    </location>
</feature>
<organism evidence="2 3">
    <name type="scientific">Kribbella italica</name>
    <dbReference type="NCBI Taxonomy" id="1540520"/>
    <lineage>
        <taxon>Bacteria</taxon>
        <taxon>Bacillati</taxon>
        <taxon>Actinomycetota</taxon>
        <taxon>Actinomycetes</taxon>
        <taxon>Propionibacteriales</taxon>
        <taxon>Kribbellaceae</taxon>
        <taxon>Kribbella</taxon>
    </lineage>
</organism>
<accession>A0A7W9MVW6</accession>
<gene>
    <name evidence="2" type="ORF">HDA39_004379</name>
</gene>
<feature type="transmembrane region" description="Helical" evidence="1">
    <location>
        <begin position="101"/>
        <end position="125"/>
    </location>
</feature>
<evidence type="ECO:0000256" key="1">
    <source>
        <dbReference type="SAM" id="Phobius"/>
    </source>
</evidence>
<sequence>MSTSTIRTQLGSDPITRRRVGIVSLALTVTSLTAVPGGLLWPEPSGGGETYTYADIQPLRDRWWGLLVFLSAALVLNVPAQAFATSLLVRRRGAAWATTGGVLMWIGTALYAVGGAGWAAAYYFATAPGVDPTAGASVIDRMAEDSLHLFGPMIAGALLVAVGTLVQTVGLWRSHAVPRWVPLGAATIALTFLVPGNGVIGLVTALPMTAAAIGIAYYAWRAVR</sequence>
<proteinExistence type="predicted"/>
<comment type="caution">
    <text evidence="2">The sequence shown here is derived from an EMBL/GenBank/DDBJ whole genome shotgun (WGS) entry which is preliminary data.</text>
</comment>